<keyword evidence="3" id="KW-1185">Reference proteome</keyword>
<feature type="region of interest" description="Disordered" evidence="1">
    <location>
        <begin position="1"/>
        <end position="21"/>
    </location>
</feature>
<dbReference type="Proteomes" id="UP000038010">
    <property type="component" value="Unassembled WGS sequence"/>
</dbReference>
<sequence>MRLSDESGSTPSTPPTLPNTEAVYTFDTTDGQSPTHHTLYFLTDISPFLSTPDLYGEDVKATRSQHSTEISWVVCSLVNGRDSATGATISTEMNTLPTPPAKNSVLVVNGNSPRTGLEQDYHDWYDQEHGAALTNVPGWNNNRRYKCEKVYLPAGGTDVADAEKRISRRFFGFNFYDETNGLGGPEWKKGTNTVWTERIRGNAECGNLRRVWRVM</sequence>
<dbReference type="EMBL" id="LFJN01000036">
    <property type="protein sequence ID" value="KPI35844.1"/>
    <property type="molecule type" value="Genomic_DNA"/>
</dbReference>
<dbReference type="OrthoDB" id="2851338at2759"/>
<gene>
    <name evidence="2" type="ORF">AB675_11160</name>
</gene>
<feature type="compositionally biased region" description="Low complexity" evidence="1">
    <location>
        <begin position="1"/>
        <end position="11"/>
    </location>
</feature>
<dbReference type="VEuPathDB" id="FungiDB:AB675_11160"/>
<proteinExistence type="predicted"/>
<reference evidence="2 3" key="1">
    <citation type="submission" date="2015-06" db="EMBL/GenBank/DDBJ databases">
        <title>Draft genome of the ant-associated black yeast Phialophora attae CBS 131958.</title>
        <authorList>
            <person name="Moreno L.F."/>
            <person name="Stielow B.J."/>
            <person name="de Hoog S."/>
            <person name="Vicente V.A."/>
            <person name="Weiss V.A."/>
            <person name="de Vries M."/>
            <person name="Cruz L.M."/>
            <person name="Souza E.M."/>
        </authorList>
    </citation>
    <scope>NUCLEOTIDE SEQUENCE [LARGE SCALE GENOMIC DNA]</scope>
    <source>
        <strain evidence="2 3">CBS 131958</strain>
    </source>
</reference>
<evidence type="ECO:0000256" key="1">
    <source>
        <dbReference type="SAM" id="MobiDB-lite"/>
    </source>
</evidence>
<dbReference type="AlphaFoldDB" id="A0A0N1NYJ8"/>
<name>A0A0N1NYJ8_9EURO</name>
<organism evidence="2 3">
    <name type="scientific">Cyphellophora attinorum</name>
    <dbReference type="NCBI Taxonomy" id="1664694"/>
    <lineage>
        <taxon>Eukaryota</taxon>
        <taxon>Fungi</taxon>
        <taxon>Dikarya</taxon>
        <taxon>Ascomycota</taxon>
        <taxon>Pezizomycotina</taxon>
        <taxon>Eurotiomycetes</taxon>
        <taxon>Chaetothyriomycetidae</taxon>
        <taxon>Chaetothyriales</taxon>
        <taxon>Cyphellophoraceae</taxon>
        <taxon>Cyphellophora</taxon>
    </lineage>
</organism>
<evidence type="ECO:0000313" key="3">
    <source>
        <dbReference type="Proteomes" id="UP000038010"/>
    </source>
</evidence>
<comment type="caution">
    <text evidence="2">The sequence shown here is derived from an EMBL/GenBank/DDBJ whole genome shotgun (WGS) entry which is preliminary data.</text>
</comment>
<evidence type="ECO:0000313" key="2">
    <source>
        <dbReference type="EMBL" id="KPI35844.1"/>
    </source>
</evidence>
<dbReference type="GeneID" id="28731863"/>
<accession>A0A0N1NYJ8</accession>
<dbReference type="RefSeq" id="XP_017995807.1">
    <property type="nucleotide sequence ID" value="XM_018139983.1"/>
</dbReference>
<protein>
    <submittedName>
        <fullName evidence="2">Uncharacterized protein</fullName>
    </submittedName>
</protein>